<sequence>MGFVTTLTRMWFTRTLRPFTFKNEYDSRLNYVECTGLGLYVHLPFCSQLCSFCPYCKELYSAEKCSLYIDALIKEIHLSAGRQKEKKPVTSLYFGGGTPALAAPRLKEIIDALQEHFIITEGIGLELHPDNVTNETLRLLKEAGITKISIGIQSFQDKYLNILGRRAFDCKRMAEALSNFSFETVSMDFIFALPGQTSEDLKNDIETAFANGANHIAIYPLIDFTFTDSRIKPLKKKEKRKLLDEITLYCKEMGYRRDSIWTFSNSGTAGYSSMTRDNFLGFGCSATTLLKDQFKINTFSVAEYQKRIEEGKLPTSLTLRFSERQRMVYYLFWTAYSTKVNSKDFEVFFNTPLKKAYGPELWLAKKLGFATEENGEYRMTLKGAFYYHYYENFYTLSYIDKMWGILRREAFPEEIHF</sequence>
<dbReference type="GO" id="GO:0051539">
    <property type="term" value="F:4 iron, 4 sulfur cluster binding"/>
    <property type="evidence" value="ECO:0007669"/>
    <property type="project" value="TreeGrafter"/>
</dbReference>
<evidence type="ECO:0000256" key="4">
    <source>
        <dbReference type="ARBA" id="ARBA00023004"/>
    </source>
</evidence>
<dbReference type="GO" id="GO:0003824">
    <property type="term" value="F:catalytic activity"/>
    <property type="evidence" value="ECO:0007669"/>
    <property type="project" value="InterPro"/>
</dbReference>
<dbReference type="SFLD" id="SFLDG01065">
    <property type="entry name" value="anaerobic_coproporphyrinogen-I"/>
    <property type="match status" value="1"/>
</dbReference>
<dbReference type="EMBL" id="JAINVB010000001">
    <property type="protein sequence ID" value="MCK0086854.1"/>
    <property type="molecule type" value="Genomic_DNA"/>
</dbReference>
<reference evidence="7" key="1">
    <citation type="journal article" date="2022" name="Cell Host Microbe">
        <title>Colonization of the live biotherapeutic product VE303 and modulation of the microbiota and metabolites in healthy volunteers.</title>
        <authorList>
            <person name="Dsouza M."/>
            <person name="Menon R."/>
            <person name="Crossette E."/>
            <person name="Bhattarai S.K."/>
            <person name="Schneider J."/>
            <person name="Kim Y.G."/>
            <person name="Reddy S."/>
            <person name="Caballero S."/>
            <person name="Felix C."/>
            <person name="Cornacchione L."/>
            <person name="Hendrickson J."/>
            <person name="Watson A.R."/>
            <person name="Minot S.S."/>
            <person name="Greenfield N."/>
            <person name="Schopf L."/>
            <person name="Szabady R."/>
            <person name="Patarroyo J."/>
            <person name="Smith W."/>
            <person name="Harrison P."/>
            <person name="Kuijper E.J."/>
            <person name="Kelly C.P."/>
            <person name="Olle B."/>
            <person name="Bobilev D."/>
            <person name="Silber J.L."/>
            <person name="Bucci V."/>
            <person name="Roberts B."/>
            <person name="Faith J."/>
            <person name="Norman J.M."/>
        </authorList>
    </citation>
    <scope>NUCLEOTIDE SEQUENCE</scope>
    <source>
        <strain evidence="7">VE303-04</strain>
    </source>
</reference>
<dbReference type="PROSITE" id="PS51918">
    <property type="entry name" value="RADICAL_SAM"/>
    <property type="match status" value="1"/>
</dbReference>
<evidence type="ECO:0000313" key="7">
    <source>
        <dbReference type="EMBL" id="MCK0086854.1"/>
    </source>
</evidence>
<organism evidence="7 8">
    <name type="scientific">Clostridium symbiosum</name>
    <name type="common">Bacteroides symbiosus</name>
    <dbReference type="NCBI Taxonomy" id="1512"/>
    <lineage>
        <taxon>Bacteria</taxon>
        <taxon>Bacillati</taxon>
        <taxon>Bacillota</taxon>
        <taxon>Clostridia</taxon>
        <taxon>Lachnospirales</taxon>
        <taxon>Lachnospiraceae</taxon>
        <taxon>Otoolea</taxon>
    </lineage>
</organism>
<dbReference type="InterPro" id="IPR058240">
    <property type="entry name" value="rSAM_sf"/>
</dbReference>
<dbReference type="SMART" id="SM00729">
    <property type="entry name" value="Elp3"/>
    <property type="match status" value="1"/>
</dbReference>
<keyword evidence="5" id="KW-0411">Iron-sulfur</keyword>
<proteinExistence type="predicted"/>
<dbReference type="CDD" id="cd01335">
    <property type="entry name" value="Radical_SAM"/>
    <property type="match status" value="1"/>
</dbReference>
<accession>A0AAW5F2T6</accession>
<evidence type="ECO:0000313" key="8">
    <source>
        <dbReference type="Proteomes" id="UP001203136"/>
    </source>
</evidence>
<gene>
    <name evidence="7" type="ORF">K5I21_13425</name>
</gene>
<dbReference type="InterPro" id="IPR006638">
    <property type="entry name" value="Elp3/MiaA/NifB-like_rSAM"/>
</dbReference>
<dbReference type="Pfam" id="PF04055">
    <property type="entry name" value="Radical_SAM"/>
    <property type="match status" value="1"/>
</dbReference>
<evidence type="ECO:0000256" key="5">
    <source>
        <dbReference type="ARBA" id="ARBA00023014"/>
    </source>
</evidence>
<dbReference type="InterPro" id="IPR007197">
    <property type="entry name" value="rSAM"/>
</dbReference>
<dbReference type="PANTHER" id="PTHR13932:SF5">
    <property type="entry name" value="RADICAL S-ADENOSYL METHIONINE DOMAIN-CONTAINING PROTEIN 1, MITOCHONDRIAL"/>
    <property type="match status" value="1"/>
</dbReference>
<dbReference type="AlphaFoldDB" id="A0AAW5F2T6"/>
<dbReference type="GO" id="GO:0006779">
    <property type="term" value="P:porphyrin-containing compound biosynthetic process"/>
    <property type="evidence" value="ECO:0007669"/>
    <property type="project" value="TreeGrafter"/>
</dbReference>
<keyword evidence="4" id="KW-0408">Iron</keyword>
<name>A0AAW5F2T6_CLOSY</name>
<dbReference type="RefSeq" id="WP_024738438.1">
    <property type="nucleotide sequence ID" value="NZ_JAINVB010000001.1"/>
</dbReference>
<feature type="domain" description="Radical SAM core" evidence="6">
    <location>
        <begin position="31"/>
        <end position="256"/>
    </location>
</feature>
<protein>
    <recommendedName>
        <fullName evidence="1">Heme chaperone HemW</fullName>
    </recommendedName>
</protein>
<dbReference type="InterPro" id="IPR034505">
    <property type="entry name" value="Coproporphyrinogen-III_oxidase"/>
</dbReference>
<dbReference type="Gene3D" id="3.20.20.70">
    <property type="entry name" value="Aldolase class I"/>
    <property type="match status" value="1"/>
</dbReference>
<dbReference type="GO" id="GO:0005737">
    <property type="term" value="C:cytoplasm"/>
    <property type="evidence" value="ECO:0007669"/>
    <property type="project" value="TreeGrafter"/>
</dbReference>
<evidence type="ECO:0000256" key="1">
    <source>
        <dbReference type="ARBA" id="ARBA00017228"/>
    </source>
</evidence>
<comment type="caution">
    <text evidence="7">The sequence shown here is derived from an EMBL/GenBank/DDBJ whole genome shotgun (WGS) entry which is preliminary data.</text>
</comment>
<dbReference type="InterPro" id="IPR013785">
    <property type="entry name" value="Aldolase_TIM"/>
</dbReference>
<dbReference type="SFLD" id="SFLDG01082">
    <property type="entry name" value="B12-binding_domain_containing"/>
    <property type="match status" value="1"/>
</dbReference>
<dbReference type="SFLD" id="SFLDS00029">
    <property type="entry name" value="Radical_SAM"/>
    <property type="match status" value="1"/>
</dbReference>
<dbReference type="Proteomes" id="UP001203136">
    <property type="component" value="Unassembled WGS sequence"/>
</dbReference>
<keyword evidence="2" id="KW-0949">S-adenosyl-L-methionine</keyword>
<dbReference type="PANTHER" id="PTHR13932">
    <property type="entry name" value="COPROPORPHYRINIGEN III OXIDASE"/>
    <property type="match status" value="1"/>
</dbReference>
<evidence type="ECO:0000256" key="2">
    <source>
        <dbReference type="ARBA" id="ARBA00022691"/>
    </source>
</evidence>
<dbReference type="SUPFAM" id="SSF102114">
    <property type="entry name" value="Radical SAM enzymes"/>
    <property type="match status" value="1"/>
</dbReference>
<evidence type="ECO:0000259" key="6">
    <source>
        <dbReference type="PROSITE" id="PS51918"/>
    </source>
</evidence>
<keyword evidence="3" id="KW-0479">Metal-binding</keyword>
<evidence type="ECO:0000256" key="3">
    <source>
        <dbReference type="ARBA" id="ARBA00022723"/>
    </source>
</evidence>
<dbReference type="GO" id="GO:0046872">
    <property type="term" value="F:metal ion binding"/>
    <property type="evidence" value="ECO:0007669"/>
    <property type="project" value="UniProtKB-KW"/>
</dbReference>